<sequence>MEKASEAKALLELAQEEPLGYLVDITEVRAYRGSRDCGILNCLESKCSDAFCTLDSSTKIDARRGPKATSQILDSQLPARAKRAPATVAVFYANTGKGTTERDKRGGVFSDMGYLLVSDGPANQGSPTVPYPYEIIGGDSIERIRWQLLASKAQPSSLPGTSAPARVSSVNVLLLGSSLIQKVPFQLALSFSLWTAEVLIFDFLGTRYGNAGYRGTTLPMMRRIENGASMWSLGSVEQSYPISVGFVKDLGSLVSLLEGVGTWTFGDVSKLTAKPPFYSPHQVTHILRHFVLIIAQAHKEALPKVTGLPIYRVISLVKVLLRTGITSLVSALPVSTSGVLG</sequence>
<comment type="caution">
    <text evidence="1">The sequence shown here is derived from an EMBL/GenBank/DDBJ whole genome shotgun (WGS) entry which is preliminary data.</text>
</comment>
<evidence type="ECO:0000313" key="1">
    <source>
        <dbReference type="EMBL" id="MED6186265.1"/>
    </source>
</evidence>
<accession>A0ABU6WMM2</accession>
<dbReference type="Proteomes" id="UP001341840">
    <property type="component" value="Unassembled WGS sequence"/>
</dbReference>
<dbReference type="EMBL" id="JASCZI010181889">
    <property type="protein sequence ID" value="MED6186265.1"/>
    <property type="molecule type" value="Genomic_DNA"/>
</dbReference>
<gene>
    <name evidence="1" type="ORF">PIB30_065178</name>
</gene>
<keyword evidence="2" id="KW-1185">Reference proteome</keyword>
<protein>
    <submittedName>
        <fullName evidence="1">Uncharacterized protein</fullName>
    </submittedName>
</protein>
<evidence type="ECO:0000313" key="2">
    <source>
        <dbReference type="Proteomes" id="UP001341840"/>
    </source>
</evidence>
<name>A0ABU6WMM2_9FABA</name>
<organism evidence="1 2">
    <name type="scientific">Stylosanthes scabra</name>
    <dbReference type="NCBI Taxonomy" id="79078"/>
    <lineage>
        <taxon>Eukaryota</taxon>
        <taxon>Viridiplantae</taxon>
        <taxon>Streptophyta</taxon>
        <taxon>Embryophyta</taxon>
        <taxon>Tracheophyta</taxon>
        <taxon>Spermatophyta</taxon>
        <taxon>Magnoliopsida</taxon>
        <taxon>eudicotyledons</taxon>
        <taxon>Gunneridae</taxon>
        <taxon>Pentapetalae</taxon>
        <taxon>rosids</taxon>
        <taxon>fabids</taxon>
        <taxon>Fabales</taxon>
        <taxon>Fabaceae</taxon>
        <taxon>Papilionoideae</taxon>
        <taxon>50 kb inversion clade</taxon>
        <taxon>dalbergioids sensu lato</taxon>
        <taxon>Dalbergieae</taxon>
        <taxon>Pterocarpus clade</taxon>
        <taxon>Stylosanthes</taxon>
    </lineage>
</organism>
<feature type="non-terminal residue" evidence="1">
    <location>
        <position position="341"/>
    </location>
</feature>
<reference evidence="1 2" key="1">
    <citation type="journal article" date="2023" name="Plants (Basel)">
        <title>Bridging the Gap: Combining Genomics and Transcriptomics Approaches to Understand Stylosanthes scabra, an Orphan Legume from the Brazilian Caatinga.</title>
        <authorList>
            <person name="Ferreira-Neto J.R.C."/>
            <person name="da Silva M.D."/>
            <person name="Binneck E."/>
            <person name="de Melo N.F."/>
            <person name="da Silva R.H."/>
            <person name="de Melo A.L.T.M."/>
            <person name="Pandolfi V."/>
            <person name="Bustamante F.O."/>
            <person name="Brasileiro-Vidal A.C."/>
            <person name="Benko-Iseppon A.M."/>
        </authorList>
    </citation>
    <scope>NUCLEOTIDE SEQUENCE [LARGE SCALE GENOMIC DNA]</scope>
    <source>
        <tissue evidence="1">Leaves</tissue>
    </source>
</reference>
<proteinExistence type="predicted"/>